<feature type="transmembrane region" description="Helical" evidence="1">
    <location>
        <begin position="73"/>
        <end position="94"/>
    </location>
</feature>
<gene>
    <name evidence="2" type="ORF">B1992_07265</name>
</gene>
<organism evidence="2 3">
    <name type="scientific">Pseudoxanthomonas broegbernensis</name>
    <dbReference type="NCBI Taxonomy" id="83619"/>
    <lineage>
        <taxon>Bacteria</taxon>
        <taxon>Pseudomonadati</taxon>
        <taxon>Pseudomonadota</taxon>
        <taxon>Gammaproteobacteria</taxon>
        <taxon>Lysobacterales</taxon>
        <taxon>Lysobacteraceae</taxon>
        <taxon>Pseudoxanthomonas</taxon>
    </lineage>
</organism>
<reference evidence="2 3" key="1">
    <citation type="submission" date="2017-10" db="EMBL/GenBank/DDBJ databases">
        <title>Whole genome sequencing of Pseudoxanthomonas broegbernensis DSM 12573(T).</title>
        <authorList>
            <person name="Kumar S."/>
            <person name="Bansal K."/>
            <person name="Kaur A."/>
            <person name="Patil P."/>
            <person name="Sharma S."/>
            <person name="Patil P.B."/>
        </authorList>
    </citation>
    <scope>NUCLEOTIDE SEQUENCE [LARGE SCALE GENOMIC DNA]</scope>
    <source>
        <strain evidence="2 3">DSM 12573</strain>
    </source>
</reference>
<evidence type="ECO:0000313" key="2">
    <source>
        <dbReference type="EMBL" id="KAF1686697.1"/>
    </source>
</evidence>
<keyword evidence="3" id="KW-1185">Reference proteome</keyword>
<feature type="transmembrane region" description="Helical" evidence="1">
    <location>
        <begin position="36"/>
        <end position="61"/>
    </location>
</feature>
<evidence type="ECO:0000313" key="3">
    <source>
        <dbReference type="Proteomes" id="UP000462066"/>
    </source>
</evidence>
<name>A0A7V8GN03_9GAMM</name>
<keyword evidence="1" id="KW-1133">Transmembrane helix</keyword>
<keyword evidence="1" id="KW-0812">Transmembrane</keyword>
<proteinExistence type="predicted"/>
<protein>
    <submittedName>
        <fullName evidence="2">Uncharacterized protein</fullName>
    </submittedName>
</protein>
<dbReference type="EMBL" id="MWIP01000005">
    <property type="protein sequence ID" value="KAF1686697.1"/>
    <property type="molecule type" value="Genomic_DNA"/>
</dbReference>
<dbReference type="Proteomes" id="UP000462066">
    <property type="component" value="Unassembled WGS sequence"/>
</dbReference>
<sequence length="130" mass="13892">MEDGPCASPRSVRRLRACRSPGRLRGGTATQSMSKFLLALHVALGASLLLWPAPAFLALFLLDAPGIEGNPMAPAFLAALFGYPVPVLAGGIAFWRLRRARPRRHLAAWTLVACTGPAALFLCWVLGRSA</sequence>
<dbReference type="AlphaFoldDB" id="A0A7V8GN03"/>
<accession>A0A7V8GN03</accession>
<evidence type="ECO:0000256" key="1">
    <source>
        <dbReference type="SAM" id="Phobius"/>
    </source>
</evidence>
<feature type="transmembrane region" description="Helical" evidence="1">
    <location>
        <begin position="106"/>
        <end position="127"/>
    </location>
</feature>
<keyword evidence="1" id="KW-0472">Membrane</keyword>
<comment type="caution">
    <text evidence="2">The sequence shown here is derived from an EMBL/GenBank/DDBJ whole genome shotgun (WGS) entry which is preliminary data.</text>
</comment>